<evidence type="ECO:0000256" key="2">
    <source>
        <dbReference type="ARBA" id="ARBA00012438"/>
    </source>
</evidence>
<dbReference type="FunFam" id="3.30.565.10:FF:000006">
    <property type="entry name" value="Sensor histidine kinase WalK"/>
    <property type="match status" value="1"/>
</dbReference>
<dbReference type="Gene3D" id="3.30.565.10">
    <property type="entry name" value="Histidine kinase-like ATPase, C-terminal domain"/>
    <property type="match status" value="1"/>
</dbReference>
<dbReference type="SMART" id="SM00091">
    <property type="entry name" value="PAS"/>
    <property type="match status" value="1"/>
</dbReference>
<feature type="transmembrane region" description="Helical" evidence="6">
    <location>
        <begin position="49"/>
        <end position="69"/>
    </location>
</feature>
<dbReference type="SUPFAM" id="SSF55781">
    <property type="entry name" value="GAF domain-like"/>
    <property type="match status" value="1"/>
</dbReference>
<feature type="domain" description="PAC" evidence="9">
    <location>
        <begin position="334"/>
        <end position="385"/>
    </location>
</feature>
<dbReference type="PANTHER" id="PTHR43304:SF1">
    <property type="entry name" value="PAC DOMAIN-CONTAINING PROTEIN"/>
    <property type="match status" value="1"/>
</dbReference>
<dbReference type="OrthoDB" id="9808408at2"/>
<keyword evidence="6" id="KW-1133">Transmembrane helix</keyword>
<dbReference type="Gene3D" id="3.30.450.40">
    <property type="match status" value="1"/>
</dbReference>
<dbReference type="SMART" id="SM00387">
    <property type="entry name" value="HATPase_c"/>
    <property type="match status" value="1"/>
</dbReference>
<proteinExistence type="predicted"/>
<evidence type="ECO:0000256" key="5">
    <source>
        <dbReference type="ARBA" id="ARBA00022777"/>
    </source>
</evidence>
<dbReference type="Pfam" id="PF00512">
    <property type="entry name" value="HisKA"/>
    <property type="match status" value="1"/>
</dbReference>
<dbReference type="Pfam" id="PF02518">
    <property type="entry name" value="HATPase_c"/>
    <property type="match status" value="1"/>
</dbReference>
<evidence type="ECO:0000313" key="11">
    <source>
        <dbReference type="Proteomes" id="UP000243063"/>
    </source>
</evidence>
<name>A0A1H2EN35_9GAMM</name>
<evidence type="ECO:0000259" key="9">
    <source>
        <dbReference type="PROSITE" id="PS50113"/>
    </source>
</evidence>
<dbReference type="PROSITE" id="PS50112">
    <property type="entry name" value="PAS"/>
    <property type="match status" value="1"/>
</dbReference>
<reference evidence="11" key="1">
    <citation type="submission" date="2016-10" db="EMBL/GenBank/DDBJ databases">
        <authorList>
            <person name="Varghese N."/>
            <person name="Submissions S."/>
        </authorList>
    </citation>
    <scope>NUCLEOTIDE SEQUENCE [LARGE SCALE GENOMIC DNA]</scope>
    <source>
        <strain evidence="11">CCTCC 2012022</strain>
    </source>
</reference>
<dbReference type="InterPro" id="IPR013656">
    <property type="entry name" value="PAS_4"/>
</dbReference>
<dbReference type="SMART" id="SM00065">
    <property type="entry name" value="GAF"/>
    <property type="match status" value="1"/>
</dbReference>
<dbReference type="CDD" id="cd00082">
    <property type="entry name" value="HisKA"/>
    <property type="match status" value="1"/>
</dbReference>
<evidence type="ECO:0000256" key="4">
    <source>
        <dbReference type="ARBA" id="ARBA00022679"/>
    </source>
</evidence>
<gene>
    <name evidence="10" type="ORF">SAMN05216580_0721</name>
</gene>
<dbReference type="CDD" id="cd00130">
    <property type="entry name" value="PAS"/>
    <property type="match status" value="1"/>
</dbReference>
<dbReference type="InterPro" id="IPR036097">
    <property type="entry name" value="HisK_dim/P_sf"/>
</dbReference>
<dbReference type="GO" id="GO:0000155">
    <property type="term" value="F:phosphorelay sensor kinase activity"/>
    <property type="evidence" value="ECO:0007669"/>
    <property type="project" value="InterPro"/>
</dbReference>
<keyword evidence="4" id="KW-0808">Transferase</keyword>
<dbReference type="InterPro" id="IPR003018">
    <property type="entry name" value="GAF"/>
</dbReference>
<evidence type="ECO:0000259" key="8">
    <source>
        <dbReference type="PROSITE" id="PS50112"/>
    </source>
</evidence>
<dbReference type="InterPro" id="IPR003661">
    <property type="entry name" value="HisK_dim/P_dom"/>
</dbReference>
<evidence type="ECO:0000313" key="10">
    <source>
        <dbReference type="EMBL" id="SDT96464.1"/>
    </source>
</evidence>
<dbReference type="SUPFAM" id="SSF55874">
    <property type="entry name" value="ATPase domain of HSP90 chaperone/DNA topoisomerase II/histidine kinase"/>
    <property type="match status" value="1"/>
</dbReference>
<protein>
    <recommendedName>
        <fullName evidence="2">histidine kinase</fullName>
        <ecNumber evidence="2">2.7.13.3</ecNumber>
    </recommendedName>
</protein>
<dbReference type="PANTHER" id="PTHR43304">
    <property type="entry name" value="PHYTOCHROME-LIKE PROTEIN CPH1"/>
    <property type="match status" value="1"/>
</dbReference>
<dbReference type="Gene3D" id="3.30.450.20">
    <property type="entry name" value="PAS domain"/>
    <property type="match status" value="1"/>
</dbReference>
<dbReference type="Pfam" id="PF13185">
    <property type="entry name" value="GAF_2"/>
    <property type="match status" value="1"/>
</dbReference>
<dbReference type="Proteomes" id="UP000243063">
    <property type="component" value="Chromosome I"/>
</dbReference>
<evidence type="ECO:0000259" key="7">
    <source>
        <dbReference type="PROSITE" id="PS50109"/>
    </source>
</evidence>
<dbReference type="InterPro" id="IPR003594">
    <property type="entry name" value="HATPase_dom"/>
</dbReference>
<dbReference type="InterPro" id="IPR004358">
    <property type="entry name" value="Sig_transdc_His_kin-like_C"/>
</dbReference>
<evidence type="ECO:0000256" key="6">
    <source>
        <dbReference type="SAM" id="Phobius"/>
    </source>
</evidence>
<comment type="catalytic activity">
    <reaction evidence="1">
        <text>ATP + protein L-histidine = ADP + protein N-phospho-L-histidine.</text>
        <dbReference type="EC" id="2.7.13.3"/>
    </reaction>
</comment>
<dbReference type="Pfam" id="PF08448">
    <property type="entry name" value="PAS_4"/>
    <property type="match status" value="1"/>
</dbReference>
<dbReference type="SUPFAM" id="SSF47384">
    <property type="entry name" value="Homodimeric domain of signal transducing histidine kinase"/>
    <property type="match status" value="1"/>
</dbReference>
<organism evidence="10 11">
    <name type="scientific">Geopseudomonas guangdongensis</name>
    <dbReference type="NCBI Taxonomy" id="1245526"/>
    <lineage>
        <taxon>Bacteria</taxon>
        <taxon>Pseudomonadati</taxon>
        <taxon>Pseudomonadota</taxon>
        <taxon>Gammaproteobacteria</taxon>
        <taxon>Pseudomonadales</taxon>
        <taxon>Pseudomonadaceae</taxon>
        <taxon>Geopseudomonas</taxon>
    </lineage>
</organism>
<dbReference type="Gene3D" id="1.10.287.130">
    <property type="match status" value="1"/>
</dbReference>
<dbReference type="InterPro" id="IPR000014">
    <property type="entry name" value="PAS"/>
</dbReference>
<dbReference type="STRING" id="1245526.SAMN05216580_0721"/>
<dbReference type="AlphaFoldDB" id="A0A1H2EN35"/>
<dbReference type="InterPro" id="IPR036890">
    <property type="entry name" value="HATPase_C_sf"/>
</dbReference>
<feature type="transmembrane region" description="Helical" evidence="6">
    <location>
        <begin position="21"/>
        <end position="43"/>
    </location>
</feature>
<keyword evidence="6" id="KW-0812">Transmembrane</keyword>
<keyword evidence="11" id="KW-1185">Reference proteome</keyword>
<feature type="domain" description="Histidine kinase" evidence="7">
    <location>
        <begin position="403"/>
        <end position="617"/>
    </location>
</feature>
<dbReference type="InterPro" id="IPR000700">
    <property type="entry name" value="PAS-assoc_C"/>
</dbReference>
<dbReference type="InterPro" id="IPR035965">
    <property type="entry name" value="PAS-like_dom_sf"/>
</dbReference>
<dbReference type="EC" id="2.7.13.3" evidence="2"/>
<keyword evidence="5" id="KW-0418">Kinase</keyword>
<dbReference type="GO" id="GO:0005886">
    <property type="term" value="C:plasma membrane"/>
    <property type="evidence" value="ECO:0007669"/>
    <property type="project" value="UniProtKB-ARBA"/>
</dbReference>
<evidence type="ECO:0000256" key="1">
    <source>
        <dbReference type="ARBA" id="ARBA00000085"/>
    </source>
</evidence>
<keyword evidence="6" id="KW-0472">Membrane</keyword>
<sequence>MRAAGYPGSPYMYLRAASFPVYLRALAFALQAVGLASLLVALLQRQAPPAWLLPVLACGLLLNLLLMLVPRAPAPARRQQRLDDQQADKQAYVEAQRRILGMISTRQPLASTLGEICRLVESRGSDLRCSIMTASGDGRRLQLAAAPNLPTDYSEAIASVPIREGIGSCGTAAHRRQPVLSADTARDPAWTGLHELLARHALNSCWSTPLLAGDGQLLGTFGIYRSHSAGVEAELEERVATASHLAGLAIEHLQAHARLQDSEQRFRSLFSCSPDPVLAFALDGRIQQANPAACALFGHDETRLCGSHYSRHLPGAEAQRILPRLRRSAVGQPSGFEVQGVDAAGQPLELEVTLMPIVTDSGIVGVFCVAKDIHQRKAAERTLQATLDELARSNRELQEFAFVASHDLQEPLRKIQAFAERLQSRASGLDDQCLDYLQRMSGAAVRMQGLIRDLLAYSRVATRAQPFVRLSLDALLDEVLHDLEGAIEAEGAQIVREPLPCIDGDPLQIRQLLQNLLGNAIKFHAPGQAPQVSIRAWPDEAGRHTLCVSDRGVGFDEKYLDRIFNPFQRLHGRQDYPGTGMGLAIVKKIVERHGATLSASSRSGEGARFCVSFPVREQGA</sequence>
<evidence type="ECO:0000256" key="3">
    <source>
        <dbReference type="ARBA" id="ARBA00022553"/>
    </source>
</evidence>
<dbReference type="SUPFAM" id="SSF55785">
    <property type="entry name" value="PYP-like sensor domain (PAS domain)"/>
    <property type="match status" value="1"/>
</dbReference>
<dbReference type="InterPro" id="IPR029016">
    <property type="entry name" value="GAF-like_dom_sf"/>
</dbReference>
<dbReference type="PROSITE" id="PS50109">
    <property type="entry name" value="HIS_KIN"/>
    <property type="match status" value="1"/>
</dbReference>
<keyword evidence="3" id="KW-0597">Phosphoprotein</keyword>
<dbReference type="InterPro" id="IPR052162">
    <property type="entry name" value="Sensor_kinase/Photoreceptor"/>
</dbReference>
<dbReference type="InterPro" id="IPR005467">
    <property type="entry name" value="His_kinase_dom"/>
</dbReference>
<feature type="domain" description="PAS" evidence="8">
    <location>
        <begin position="262"/>
        <end position="306"/>
    </location>
</feature>
<dbReference type="NCBIfam" id="TIGR00229">
    <property type="entry name" value="sensory_box"/>
    <property type="match status" value="1"/>
</dbReference>
<dbReference type="PROSITE" id="PS50113">
    <property type="entry name" value="PAC"/>
    <property type="match status" value="1"/>
</dbReference>
<dbReference type="EMBL" id="LT629780">
    <property type="protein sequence ID" value="SDT96464.1"/>
    <property type="molecule type" value="Genomic_DNA"/>
</dbReference>
<dbReference type="SMART" id="SM00388">
    <property type="entry name" value="HisKA"/>
    <property type="match status" value="1"/>
</dbReference>
<dbReference type="PRINTS" id="PR00344">
    <property type="entry name" value="BCTRLSENSOR"/>
</dbReference>
<accession>A0A1H2EN35</accession>